<dbReference type="PANTHER" id="PTHR38479:SF2">
    <property type="entry name" value="WINGED HELIX DNA-BINDING DOMAIN-CONTAINING PROTEIN"/>
    <property type="match status" value="1"/>
</dbReference>
<evidence type="ECO:0000313" key="2">
    <source>
        <dbReference type="Proteomes" id="UP001500002"/>
    </source>
</evidence>
<protein>
    <recommendedName>
        <fullName evidence="3">Winged helix DNA-binding domain-containing protein</fullName>
    </recommendedName>
</protein>
<name>A0ABN2LWP0_9MICO</name>
<dbReference type="RefSeq" id="WP_344293469.1">
    <property type="nucleotide sequence ID" value="NZ_BAAANJ010000002.1"/>
</dbReference>
<evidence type="ECO:0000313" key="1">
    <source>
        <dbReference type="EMBL" id="GAA1801472.1"/>
    </source>
</evidence>
<organism evidence="1 2">
    <name type="scientific">Agromyces neolithicus</name>
    <dbReference type="NCBI Taxonomy" id="269420"/>
    <lineage>
        <taxon>Bacteria</taxon>
        <taxon>Bacillati</taxon>
        <taxon>Actinomycetota</taxon>
        <taxon>Actinomycetes</taxon>
        <taxon>Micrococcales</taxon>
        <taxon>Microbacteriaceae</taxon>
        <taxon>Agromyces</taxon>
    </lineage>
</organism>
<dbReference type="PANTHER" id="PTHR38479">
    <property type="entry name" value="LMO0824 PROTEIN"/>
    <property type="match status" value="1"/>
</dbReference>
<dbReference type="InterPro" id="IPR009351">
    <property type="entry name" value="AlkZ-like"/>
</dbReference>
<evidence type="ECO:0008006" key="3">
    <source>
        <dbReference type="Google" id="ProtNLM"/>
    </source>
</evidence>
<keyword evidence="2" id="KW-1185">Reference proteome</keyword>
<dbReference type="Proteomes" id="UP001500002">
    <property type="component" value="Unassembled WGS sequence"/>
</dbReference>
<accession>A0ABN2LWP0</accession>
<dbReference type="EMBL" id="BAAANJ010000002">
    <property type="protein sequence ID" value="GAA1801472.1"/>
    <property type="molecule type" value="Genomic_DNA"/>
</dbReference>
<comment type="caution">
    <text evidence="1">The sequence shown here is derived from an EMBL/GenBank/DDBJ whole genome shotgun (WGS) entry which is preliminary data.</text>
</comment>
<dbReference type="Pfam" id="PF06224">
    <property type="entry name" value="AlkZ-like"/>
    <property type="match status" value="1"/>
</dbReference>
<gene>
    <name evidence="1" type="ORF">GCM10009749_06970</name>
</gene>
<reference evidence="1 2" key="1">
    <citation type="journal article" date="2019" name="Int. J. Syst. Evol. Microbiol.">
        <title>The Global Catalogue of Microorganisms (GCM) 10K type strain sequencing project: providing services to taxonomists for standard genome sequencing and annotation.</title>
        <authorList>
            <consortium name="The Broad Institute Genomics Platform"/>
            <consortium name="The Broad Institute Genome Sequencing Center for Infectious Disease"/>
            <person name="Wu L."/>
            <person name="Ma J."/>
        </authorList>
    </citation>
    <scope>NUCLEOTIDE SEQUENCE [LARGE SCALE GENOMIC DNA]</scope>
    <source>
        <strain evidence="1 2">JCM 14322</strain>
    </source>
</reference>
<proteinExistence type="predicted"/>
<sequence length="331" mass="36883">MASLLAVQAENPQQSAWAVASRTTSPDLAELAAQLESGAVLRTHVLRPTWHYVRADDAAWLLELTAARVRRVTEQQLRELFGMDASAIDSATELVVAAVLNGRSRTRPELADDLARHGFEPSGQQLMVLLAQLELDQVVCSGAPRDGEHTYASFDERVPKPRRLDRDDALREIALRYFTGHGPATERDLAYWATLTLGDVRRGLDAARDRLESFEHEGRTFWHTPGHPPEGAGEPGAHLLQILDELYRGYQETRWVLDVAGAVPRRRETAAGMALVDSQLVATMRRRITSDRVIFSLGPYRTLHRRALDELQRAATRYGEVLGLEAVLEVA</sequence>